<dbReference type="STRING" id="479433.Caci_6858"/>
<dbReference type="InParanoid" id="C7Q1Z7"/>
<dbReference type="Proteomes" id="UP000000851">
    <property type="component" value="Chromosome"/>
</dbReference>
<dbReference type="KEGG" id="cai:Caci_6858"/>
<evidence type="ECO:0000313" key="1">
    <source>
        <dbReference type="EMBL" id="ACU75698.1"/>
    </source>
</evidence>
<keyword evidence="2" id="KW-1185">Reference proteome</keyword>
<name>C7Q1Z7_CATAD</name>
<evidence type="ECO:0000313" key="2">
    <source>
        <dbReference type="Proteomes" id="UP000000851"/>
    </source>
</evidence>
<gene>
    <name evidence="1" type="ordered locus">Caci_6858</name>
</gene>
<dbReference type="EMBL" id="CP001700">
    <property type="protein sequence ID" value="ACU75698.1"/>
    <property type="molecule type" value="Genomic_DNA"/>
</dbReference>
<organism evidence="1 2">
    <name type="scientific">Catenulispora acidiphila (strain DSM 44928 / JCM 14897 / NBRC 102108 / NRRL B-24433 / ID139908)</name>
    <dbReference type="NCBI Taxonomy" id="479433"/>
    <lineage>
        <taxon>Bacteria</taxon>
        <taxon>Bacillati</taxon>
        <taxon>Actinomycetota</taxon>
        <taxon>Actinomycetes</taxon>
        <taxon>Catenulisporales</taxon>
        <taxon>Catenulisporaceae</taxon>
        <taxon>Catenulispora</taxon>
    </lineage>
</organism>
<reference evidence="1 2" key="1">
    <citation type="journal article" date="2009" name="Stand. Genomic Sci.">
        <title>Complete genome sequence of Catenulispora acidiphila type strain (ID 139908).</title>
        <authorList>
            <person name="Copeland A."/>
            <person name="Lapidus A."/>
            <person name="Glavina Del Rio T."/>
            <person name="Nolan M."/>
            <person name="Lucas S."/>
            <person name="Chen F."/>
            <person name="Tice H."/>
            <person name="Cheng J.F."/>
            <person name="Bruce D."/>
            <person name="Goodwin L."/>
            <person name="Pitluck S."/>
            <person name="Mikhailova N."/>
            <person name="Pati A."/>
            <person name="Ivanova N."/>
            <person name="Mavromatis K."/>
            <person name="Chen A."/>
            <person name="Palaniappan K."/>
            <person name="Chain P."/>
            <person name="Land M."/>
            <person name="Hauser L."/>
            <person name="Chang Y.J."/>
            <person name="Jeffries C.D."/>
            <person name="Chertkov O."/>
            <person name="Brettin T."/>
            <person name="Detter J.C."/>
            <person name="Han C."/>
            <person name="Ali Z."/>
            <person name="Tindall B.J."/>
            <person name="Goker M."/>
            <person name="Bristow J."/>
            <person name="Eisen J.A."/>
            <person name="Markowitz V."/>
            <person name="Hugenholtz P."/>
            <person name="Kyrpides N.C."/>
            <person name="Klenk H.P."/>
        </authorList>
    </citation>
    <scope>NUCLEOTIDE SEQUENCE [LARGE SCALE GENOMIC DNA]</scope>
    <source>
        <strain evidence="2">DSM 44928 / JCM 14897 / NBRC 102108 / NRRL B-24433 / ID139908</strain>
    </source>
</reference>
<accession>C7Q1Z7</accession>
<dbReference type="AlphaFoldDB" id="C7Q1Z7"/>
<sequence length="230" mass="24360">MFTNPTHAPLSVQRARAETIGSVLAKHGFGWRPESCDNHPGAQAVTRYSRGYVKLLVLSLGHRHGQIVEIAGGPRPRSYPARGGHSVGGRPSWRLTAYDPPAEAIVAAALAARDGSTELGVFEVAGWHVVRPHTSDIKRPRVATYTRPDGAVVASFHVPTFTPSCERCASHGDHGDAGGWLVTGLGVVCDASAHTPGSVIAAFAMSLPSSQLFPGRPSTRPARPTLEEPE</sequence>
<proteinExistence type="predicted"/>
<dbReference type="HOGENOM" id="CLU_1203061_0_0_11"/>
<protein>
    <submittedName>
        <fullName evidence="1">Uncharacterized protein</fullName>
    </submittedName>
</protein>